<organism evidence="7 8">
    <name type="scientific">Latimeria chalumnae</name>
    <name type="common">Coelacanth</name>
    <dbReference type="NCBI Taxonomy" id="7897"/>
    <lineage>
        <taxon>Eukaryota</taxon>
        <taxon>Metazoa</taxon>
        <taxon>Chordata</taxon>
        <taxon>Craniata</taxon>
        <taxon>Vertebrata</taxon>
        <taxon>Euteleostomi</taxon>
        <taxon>Coelacanthiformes</taxon>
        <taxon>Coelacanthidae</taxon>
        <taxon>Latimeria</taxon>
    </lineage>
</organism>
<dbReference type="EMBL" id="AFYH01254519">
    <property type="status" value="NOT_ANNOTATED_CDS"/>
    <property type="molecule type" value="Genomic_DNA"/>
</dbReference>
<protein>
    <recommendedName>
        <fullName evidence="6">Annexin</fullName>
    </recommendedName>
</protein>
<dbReference type="CTD" id="492336"/>
<dbReference type="EMBL" id="AFYH01254524">
    <property type="status" value="NOT_ANNOTATED_CDS"/>
    <property type="molecule type" value="Genomic_DNA"/>
</dbReference>
<dbReference type="EMBL" id="AFYH01254518">
    <property type="status" value="NOT_ANNOTATED_CDS"/>
    <property type="molecule type" value="Genomic_DNA"/>
</dbReference>
<dbReference type="Proteomes" id="UP000008672">
    <property type="component" value="Unassembled WGS sequence"/>
</dbReference>
<dbReference type="GO" id="GO:0004859">
    <property type="term" value="F:phospholipase inhibitor activity"/>
    <property type="evidence" value="ECO:0007669"/>
    <property type="project" value="InterPro"/>
</dbReference>
<keyword evidence="3 6" id="KW-0106">Calcium</keyword>
<dbReference type="SUPFAM" id="SSF47874">
    <property type="entry name" value="Annexin"/>
    <property type="match status" value="1"/>
</dbReference>
<dbReference type="EMBL" id="AFYH01254521">
    <property type="status" value="NOT_ANNOTATED_CDS"/>
    <property type="molecule type" value="Genomic_DNA"/>
</dbReference>
<dbReference type="PROSITE" id="PS51897">
    <property type="entry name" value="ANNEXIN_2"/>
    <property type="match status" value="4"/>
</dbReference>
<dbReference type="GeneTree" id="ENSGT00940000159174"/>
<reference evidence="7" key="3">
    <citation type="submission" date="2025-09" db="UniProtKB">
        <authorList>
            <consortium name="Ensembl"/>
        </authorList>
    </citation>
    <scope>IDENTIFICATION</scope>
</reference>
<dbReference type="EMBL" id="AFYH01254525">
    <property type="status" value="NOT_ANNOTATED_CDS"/>
    <property type="molecule type" value="Genomic_DNA"/>
</dbReference>
<sequence length="323" mass="35891">MASVWVGSRGTIKDFASFSAQRDARELKSAIKGLGTSEQVIIGIVTTRSNTQRQLICKEYKATCEEDLIKDLKGDLSGSFKQVITGLVMHPAAFDTKQLHKAMKGSGTKESCLIEILASRNNKQMKEILHAYMSKHKRRLADDITSDTSGDFNKVLLTLSDGTRDEGSKVDGELAKTDAKILYDAGEKKWGTDEAKFIDILCLRSIPQLKKTFDEYKILSNKAIEESIKSEMSGHLEDLLLAIVQCVRNTPAFFAEKLYNSMKGAGTDETTLTRIMVSRSEIDLLDIRAEYKKMYGCSVYSSIQSETSGDYMKTLLKICGGED</sequence>
<evidence type="ECO:0000256" key="2">
    <source>
        <dbReference type="ARBA" id="ARBA00022737"/>
    </source>
</evidence>
<dbReference type="GO" id="GO:0005634">
    <property type="term" value="C:nucleus"/>
    <property type="evidence" value="ECO:0007669"/>
    <property type="project" value="TreeGrafter"/>
</dbReference>
<dbReference type="Gene3D" id="1.10.220.10">
    <property type="entry name" value="Annexin"/>
    <property type="match status" value="4"/>
</dbReference>
<dbReference type="GeneID" id="102348886"/>
<keyword evidence="4 6" id="KW-0041">Annexin</keyword>
<dbReference type="PRINTS" id="PR00199">
    <property type="entry name" value="ANNEXINIII"/>
</dbReference>
<dbReference type="InterPro" id="IPR018252">
    <property type="entry name" value="Annexin_repeat_CS"/>
</dbReference>
<dbReference type="InParanoid" id="H2ZUH7"/>
<dbReference type="GO" id="GO:0001786">
    <property type="term" value="F:phosphatidylserine binding"/>
    <property type="evidence" value="ECO:0007669"/>
    <property type="project" value="TreeGrafter"/>
</dbReference>
<dbReference type="PROSITE" id="PS00223">
    <property type="entry name" value="ANNEXIN_1"/>
    <property type="match status" value="3"/>
</dbReference>
<dbReference type="HOGENOM" id="CLU_025300_0_0_1"/>
<keyword evidence="2 6" id="KW-0677">Repeat</keyword>
<dbReference type="STRING" id="7897.ENSLACP00000001048"/>
<dbReference type="KEGG" id="lcm:102348886"/>
<dbReference type="InterPro" id="IPR002390">
    <property type="entry name" value="ANX3"/>
</dbReference>
<evidence type="ECO:0000313" key="7">
    <source>
        <dbReference type="Ensembl" id="ENSLACP00000001048.2"/>
    </source>
</evidence>
<dbReference type="EMBL" id="AFYH01254520">
    <property type="status" value="NOT_ANNOTATED_CDS"/>
    <property type="molecule type" value="Genomic_DNA"/>
</dbReference>
<evidence type="ECO:0000256" key="6">
    <source>
        <dbReference type="RuleBase" id="RU003540"/>
    </source>
</evidence>
<evidence type="ECO:0000313" key="8">
    <source>
        <dbReference type="Proteomes" id="UP000008672"/>
    </source>
</evidence>
<dbReference type="FunCoup" id="H2ZUH7">
    <property type="interactions" value="233"/>
</dbReference>
<dbReference type="Bgee" id="ENSLACG00000000938">
    <property type="expression patterns" value="Expressed in pelvic fin and 6 other cell types or tissues"/>
</dbReference>
<dbReference type="EMBL" id="AFYH01254517">
    <property type="status" value="NOT_ANNOTATED_CDS"/>
    <property type="molecule type" value="Genomic_DNA"/>
</dbReference>
<comment type="similarity">
    <text evidence="1 6">Belongs to the annexin family.</text>
</comment>
<dbReference type="EMBL" id="AFYH01254522">
    <property type="status" value="NOT_ANNOTATED_CDS"/>
    <property type="molecule type" value="Genomic_DNA"/>
</dbReference>
<dbReference type="InterPro" id="IPR001464">
    <property type="entry name" value="Annexin"/>
</dbReference>
<dbReference type="SMART" id="SM00335">
    <property type="entry name" value="ANX"/>
    <property type="match status" value="4"/>
</dbReference>
<dbReference type="AlphaFoldDB" id="H2ZUH7"/>
<dbReference type="FunFam" id="1.10.220.10:FF:000003">
    <property type="entry name" value="Annexin"/>
    <property type="match status" value="1"/>
</dbReference>
<dbReference type="Pfam" id="PF00191">
    <property type="entry name" value="Annexin"/>
    <property type="match status" value="4"/>
</dbReference>
<dbReference type="FunFam" id="1.10.220.10:FF:000001">
    <property type="entry name" value="Annexin"/>
    <property type="match status" value="1"/>
</dbReference>
<dbReference type="GO" id="GO:0012506">
    <property type="term" value="C:vesicle membrane"/>
    <property type="evidence" value="ECO:0007669"/>
    <property type="project" value="TreeGrafter"/>
</dbReference>
<gene>
    <name evidence="7" type="primary">ANXA3</name>
</gene>
<dbReference type="PANTHER" id="PTHR10502">
    <property type="entry name" value="ANNEXIN"/>
    <property type="match status" value="1"/>
</dbReference>
<dbReference type="GO" id="GO:0005886">
    <property type="term" value="C:plasma membrane"/>
    <property type="evidence" value="ECO:0007669"/>
    <property type="project" value="TreeGrafter"/>
</dbReference>
<dbReference type="OrthoDB" id="37886at2759"/>
<name>H2ZUH7_LATCH</name>
<keyword evidence="5 6" id="KW-0111">Calcium/phospholipid-binding</keyword>
<evidence type="ECO:0000256" key="5">
    <source>
        <dbReference type="ARBA" id="ARBA00023302"/>
    </source>
</evidence>
<dbReference type="GO" id="GO:0005544">
    <property type="term" value="F:calcium-dependent phospholipid binding"/>
    <property type="evidence" value="ECO:0007669"/>
    <property type="project" value="UniProtKB-KW"/>
</dbReference>
<comment type="domain">
    <text evidence="6">A pair of annexin repeats may form one binding site for calcium and phospholipid.</text>
</comment>
<dbReference type="GO" id="GO:0005509">
    <property type="term" value="F:calcium ion binding"/>
    <property type="evidence" value="ECO:0007669"/>
    <property type="project" value="InterPro"/>
</dbReference>
<reference evidence="7" key="2">
    <citation type="submission" date="2025-08" db="UniProtKB">
        <authorList>
            <consortium name="Ensembl"/>
        </authorList>
    </citation>
    <scope>IDENTIFICATION</scope>
</reference>
<reference evidence="8" key="1">
    <citation type="submission" date="2011-08" db="EMBL/GenBank/DDBJ databases">
        <title>The draft genome of Latimeria chalumnae.</title>
        <authorList>
            <person name="Di Palma F."/>
            <person name="Alfoldi J."/>
            <person name="Johnson J."/>
            <person name="Berlin A."/>
            <person name="Gnerre S."/>
            <person name="Jaffe D."/>
            <person name="MacCallum I."/>
            <person name="Young S."/>
            <person name="Walker B.J."/>
            <person name="Lander E."/>
            <person name="Lindblad-Toh K."/>
        </authorList>
    </citation>
    <scope>NUCLEOTIDE SEQUENCE [LARGE SCALE GENOMIC DNA]</scope>
    <source>
        <strain evidence="8">Wild caught</strain>
    </source>
</reference>
<evidence type="ECO:0000256" key="1">
    <source>
        <dbReference type="ARBA" id="ARBA00007831"/>
    </source>
</evidence>
<proteinExistence type="inferred from homology"/>
<dbReference type="FunFam" id="1.10.220.10:FF:000002">
    <property type="entry name" value="Annexin"/>
    <property type="match status" value="1"/>
</dbReference>
<dbReference type="InterPro" id="IPR037104">
    <property type="entry name" value="Annexin_sf"/>
</dbReference>
<dbReference type="PANTHER" id="PTHR10502:SF25">
    <property type="entry name" value="ANNEXIN A3"/>
    <property type="match status" value="1"/>
</dbReference>
<dbReference type="PRINTS" id="PR00196">
    <property type="entry name" value="ANNEXIN"/>
</dbReference>
<keyword evidence="8" id="KW-1185">Reference proteome</keyword>
<dbReference type="FunFam" id="1.10.220.10:FF:000004">
    <property type="entry name" value="Annexin"/>
    <property type="match status" value="1"/>
</dbReference>
<dbReference type="OMA" id="DYNSRFM"/>
<evidence type="ECO:0000256" key="4">
    <source>
        <dbReference type="ARBA" id="ARBA00023216"/>
    </source>
</evidence>
<dbReference type="eggNOG" id="KOG0819">
    <property type="taxonomic scope" value="Eukaryota"/>
</dbReference>
<accession>H2ZUH7</accession>
<dbReference type="InterPro" id="IPR018502">
    <property type="entry name" value="Annexin_repeat"/>
</dbReference>
<dbReference type="EMBL" id="AFYH01254523">
    <property type="status" value="NOT_ANNOTATED_CDS"/>
    <property type="molecule type" value="Genomic_DNA"/>
</dbReference>
<dbReference type="GO" id="GO:0005737">
    <property type="term" value="C:cytoplasm"/>
    <property type="evidence" value="ECO:0007669"/>
    <property type="project" value="TreeGrafter"/>
</dbReference>
<evidence type="ECO:0000256" key="3">
    <source>
        <dbReference type="ARBA" id="ARBA00022837"/>
    </source>
</evidence>
<dbReference type="Ensembl" id="ENSLACT00000001058.2">
    <property type="protein sequence ID" value="ENSLACP00000001048.2"/>
    <property type="gene ID" value="ENSLACG00000000938.2"/>
</dbReference>